<evidence type="ECO:0000256" key="2">
    <source>
        <dbReference type="ARBA" id="ARBA00022771"/>
    </source>
</evidence>
<dbReference type="Pfam" id="PF21788">
    <property type="entry name" value="TNP-like_GBD"/>
    <property type="match status" value="1"/>
</dbReference>
<dbReference type="InterPro" id="IPR048365">
    <property type="entry name" value="TNP-like_RNaseH_N"/>
</dbReference>
<evidence type="ECO:0000259" key="7">
    <source>
        <dbReference type="PROSITE" id="PS50950"/>
    </source>
</evidence>
<dbReference type="InterPro" id="IPR055035">
    <property type="entry name" value="THAP9_C"/>
</dbReference>
<feature type="region of interest" description="Disordered" evidence="6">
    <location>
        <begin position="187"/>
        <end position="213"/>
    </location>
</feature>
<dbReference type="SMART" id="SM00692">
    <property type="entry name" value="DM3"/>
    <property type="match status" value="1"/>
</dbReference>
<dbReference type="InterPro" id="IPR048367">
    <property type="entry name" value="TNP-like_RNaseH_C"/>
</dbReference>
<feature type="domain" description="THAP-type" evidence="7">
    <location>
        <begin position="1"/>
        <end position="82"/>
    </location>
</feature>
<dbReference type="Pfam" id="PF21789">
    <property type="entry name" value="TNP-like_RNaseH_C"/>
    <property type="match status" value="1"/>
</dbReference>
<name>A0A482XQZ7_LAOST</name>
<dbReference type="Pfam" id="PF05485">
    <property type="entry name" value="THAP"/>
    <property type="match status" value="1"/>
</dbReference>
<dbReference type="InterPro" id="IPR021896">
    <property type="entry name" value="THAP9-like_HTH"/>
</dbReference>
<keyword evidence="1" id="KW-0479">Metal-binding</keyword>
<dbReference type="OrthoDB" id="2441813at2759"/>
<keyword evidence="2 5" id="KW-0863">Zinc-finger</keyword>
<dbReference type="InterPro" id="IPR048366">
    <property type="entry name" value="TNP-like_GBD"/>
</dbReference>
<sequence>MVKYCAARNCNNKFYKGSNIHFYKFPLRKPTLLKKWLKELGRRNFMPSAHHFLCSDHFKPECFLANTVNKKSLTDDAVPTIFSNYIGKLLAIKMDTDEPCQTTRTTTMVTRRMSRKETSRSPKPGGSRSADFLTESELDKYFNGQFESESESVNEESNQIYDDPYTQPKTPYKVKREATPTALIFSESESSDSQGIENNKYHDPYTRTSTRSMKKNRLRVKRTKNKGILTELVSLKRKFKRQFNKKHVKMFISLSELINLLKQKSLISEEAASIISESFQDLSLEIFRTVSPNAKFSDVLESFASTLYFYSPAAYRYVLKSLKLCLPTVTKLRNIYKSVEGKPGFTSEAFQAIKHRARNANYPIYVALLFDEMTVEKHFEWDGDCFFGAVNMGKGVEPGIDTEAREAFVIMAVAINACWKIPIAYFLIDSLAPDIKANLINESIVRLHEAGVQVKSVTSAPLQTNMTIYTKLGASNNKMDPDPAFDNPVTNKKVFTLFDTCYMMKTMRHILCSNKVLIDKDGSCIKWLYIERLQRLQEKKMFLLANKLKKIRVNYCGQKMKDKLAPHLLSASVGEALLFLANDLKHPGFEGAEATANFCFVLDKLFDLCNSKNRFAKGYKAALSESNKFKWLPFLNEAENYLTNLADSNGLPLMSSGKTTILGLVWTIRGMRRLFHDLVESKELKYLITYKFSHDHLEMFFWMIRSLSGREYNPTAFKFKDAYKKLLIQDKVENDNTGERNELVDVPLLSLEQENHFRDLGVEMDPSIFSTACRDGNCDFEDLATVIDDDYIALPTNLSEYSSNVVFYLAGFVARRISSKVNCETCSDALIEQEITNHSHVDFFARENNGVLVVPSKDVVTICNLLEHEIRVRQLTSDERCPNNISPLEIWKNVMETVKDLHIFVKLSDHFLDNIFPENHLIRLVILISKMYVKLRCHNGRSSSLESMVIHSYSASF</sequence>
<evidence type="ECO:0000313" key="8">
    <source>
        <dbReference type="EMBL" id="RZF48094.1"/>
    </source>
</evidence>
<dbReference type="STRING" id="195883.A0A482XQZ7"/>
<dbReference type="InParanoid" id="A0A482XQZ7"/>
<dbReference type="GO" id="GO:0008270">
    <property type="term" value="F:zinc ion binding"/>
    <property type="evidence" value="ECO:0007669"/>
    <property type="project" value="UniProtKB-KW"/>
</dbReference>
<protein>
    <recommendedName>
        <fullName evidence="7">THAP-type domain-containing protein</fullName>
    </recommendedName>
</protein>
<dbReference type="PROSITE" id="PS50950">
    <property type="entry name" value="ZF_THAP"/>
    <property type="match status" value="1"/>
</dbReference>
<feature type="compositionally biased region" description="Polar residues" evidence="6">
    <location>
        <begin position="187"/>
        <end position="197"/>
    </location>
</feature>
<dbReference type="PANTHER" id="PTHR47577">
    <property type="entry name" value="THAP DOMAIN-CONTAINING PROTEIN 6"/>
    <property type="match status" value="1"/>
</dbReference>
<accession>A0A482XQZ7</accession>
<comment type="caution">
    <text evidence="8">The sequence shown here is derived from an EMBL/GenBank/DDBJ whole genome shotgun (WGS) entry which is preliminary data.</text>
</comment>
<proteinExistence type="predicted"/>
<keyword evidence="4 5" id="KW-0238">DNA-binding</keyword>
<dbReference type="EMBL" id="QKKF02002849">
    <property type="protein sequence ID" value="RZF48094.1"/>
    <property type="molecule type" value="Genomic_DNA"/>
</dbReference>
<evidence type="ECO:0000313" key="9">
    <source>
        <dbReference type="Proteomes" id="UP000291343"/>
    </source>
</evidence>
<keyword evidence="9" id="KW-1185">Reference proteome</keyword>
<dbReference type="PANTHER" id="PTHR47577:SF2">
    <property type="entry name" value="THAP DOMAIN CONTAINING 9"/>
    <property type="match status" value="1"/>
</dbReference>
<gene>
    <name evidence="8" type="ORF">LSTR_LSTR002160</name>
</gene>
<keyword evidence="3" id="KW-0862">Zinc</keyword>
<dbReference type="GO" id="GO:0003677">
    <property type="term" value="F:DNA binding"/>
    <property type="evidence" value="ECO:0007669"/>
    <property type="project" value="UniProtKB-UniRule"/>
</dbReference>
<evidence type="ECO:0000256" key="4">
    <source>
        <dbReference type="ARBA" id="ARBA00023125"/>
    </source>
</evidence>
<dbReference type="InterPro" id="IPR006612">
    <property type="entry name" value="THAP_Znf"/>
</dbReference>
<dbReference type="Pfam" id="PF12017">
    <property type="entry name" value="Tnp_P_element"/>
    <property type="match status" value="1"/>
</dbReference>
<dbReference type="Pfam" id="PF21787">
    <property type="entry name" value="TNP-like_RNaseH_N"/>
    <property type="match status" value="1"/>
</dbReference>
<dbReference type="SMART" id="SM00980">
    <property type="entry name" value="THAP"/>
    <property type="match status" value="1"/>
</dbReference>
<evidence type="ECO:0000256" key="1">
    <source>
        <dbReference type="ARBA" id="ARBA00022723"/>
    </source>
</evidence>
<dbReference type="AlphaFoldDB" id="A0A482XQZ7"/>
<evidence type="ECO:0000256" key="6">
    <source>
        <dbReference type="SAM" id="MobiDB-lite"/>
    </source>
</evidence>
<dbReference type="SUPFAM" id="SSF57716">
    <property type="entry name" value="Glucocorticoid receptor-like (DNA-binding domain)"/>
    <property type="match status" value="1"/>
</dbReference>
<evidence type="ECO:0000256" key="3">
    <source>
        <dbReference type="ARBA" id="ARBA00022833"/>
    </source>
</evidence>
<dbReference type="Proteomes" id="UP000291343">
    <property type="component" value="Unassembled WGS sequence"/>
</dbReference>
<organism evidence="8 9">
    <name type="scientific">Laodelphax striatellus</name>
    <name type="common">Small brown planthopper</name>
    <name type="synonym">Delphax striatella</name>
    <dbReference type="NCBI Taxonomy" id="195883"/>
    <lineage>
        <taxon>Eukaryota</taxon>
        <taxon>Metazoa</taxon>
        <taxon>Ecdysozoa</taxon>
        <taxon>Arthropoda</taxon>
        <taxon>Hexapoda</taxon>
        <taxon>Insecta</taxon>
        <taxon>Pterygota</taxon>
        <taxon>Neoptera</taxon>
        <taxon>Paraneoptera</taxon>
        <taxon>Hemiptera</taxon>
        <taxon>Auchenorrhyncha</taxon>
        <taxon>Fulgoroidea</taxon>
        <taxon>Delphacidae</taxon>
        <taxon>Criomorphinae</taxon>
        <taxon>Laodelphax</taxon>
    </lineage>
</organism>
<reference evidence="8 9" key="1">
    <citation type="journal article" date="2017" name="Gigascience">
        <title>Genome sequence of the small brown planthopper, Laodelphax striatellus.</title>
        <authorList>
            <person name="Zhu J."/>
            <person name="Jiang F."/>
            <person name="Wang X."/>
            <person name="Yang P."/>
            <person name="Bao Y."/>
            <person name="Zhao W."/>
            <person name="Wang W."/>
            <person name="Lu H."/>
            <person name="Wang Q."/>
            <person name="Cui N."/>
            <person name="Li J."/>
            <person name="Chen X."/>
            <person name="Luo L."/>
            <person name="Yu J."/>
            <person name="Kang L."/>
            <person name="Cui F."/>
        </authorList>
    </citation>
    <scope>NUCLEOTIDE SEQUENCE [LARGE SCALE GENOMIC DNA]</scope>
    <source>
        <strain evidence="8">Lst14</strain>
    </source>
</reference>
<dbReference type="SMR" id="A0A482XQZ7"/>
<feature type="region of interest" description="Disordered" evidence="6">
    <location>
        <begin position="105"/>
        <end position="134"/>
    </location>
</feature>
<feature type="region of interest" description="Disordered" evidence="6">
    <location>
        <begin position="146"/>
        <end position="171"/>
    </location>
</feature>
<evidence type="ECO:0000256" key="5">
    <source>
        <dbReference type="PROSITE-ProRule" id="PRU00309"/>
    </source>
</evidence>
<dbReference type="Pfam" id="PF22824">
    <property type="entry name" value="THAP9_C"/>
    <property type="match status" value="1"/>
</dbReference>